<dbReference type="InterPro" id="IPR010982">
    <property type="entry name" value="Lambda_DNA-bd_dom_sf"/>
</dbReference>
<dbReference type="EMBL" id="LR134201">
    <property type="protein sequence ID" value="VEB96392.1"/>
    <property type="molecule type" value="Genomic_DNA"/>
</dbReference>
<name>A0A3S4JY95_9ENTR</name>
<evidence type="ECO:0000313" key="3">
    <source>
        <dbReference type="Proteomes" id="UP000274122"/>
    </source>
</evidence>
<dbReference type="SUPFAM" id="SSF47413">
    <property type="entry name" value="lambda repressor-like DNA-binding domains"/>
    <property type="match status" value="1"/>
</dbReference>
<dbReference type="CDD" id="cd00093">
    <property type="entry name" value="HTH_XRE"/>
    <property type="match status" value="1"/>
</dbReference>
<dbReference type="Pfam" id="PF01381">
    <property type="entry name" value="HTH_3"/>
    <property type="match status" value="1"/>
</dbReference>
<dbReference type="PROSITE" id="PS50943">
    <property type="entry name" value="HTH_CROC1"/>
    <property type="match status" value="1"/>
</dbReference>
<accession>A0A3S4JY95</accession>
<dbReference type="RefSeq" id="WP_126355689.1">
    <property type="nucleotide sequence ID" value="NZ_LR134201.1"/>
</dbReference>
<gene>
    <name evidence="2" type="primary">higA_2</name>
    <name evidence="2" type="ORF">NCTC11466_01551</name>
</gene>
<dbReference type="Gene3D" id="1.10.260.40">
    <property type="entry name" value="lambda repressor-like DNA-binding domains"/>
    <property type="match status" value="1"/>
</dbReference>
<dbReference type="SMART" id="SM00530">
    <property type="entry name" value="HTH_XRE"/>
    <property type="match status" value="1"/>
</dbReference>
<sequence>MGRTLEQLLAEEKPEVVAAAQAMADEMLLNIHLAELRDKVRKTQNEMAQKLGVKQPTVAEMEKKGRDIKLSSLKRYVEAAGGKVKLDIELPDGTHFNIAL</sequence>
<proteinExistence type="predicted"/>
<dbReference type="OrthoDB" id="129597at2"/>
<keyword evidence="3" id="KW-1185">Reference proteome</keyword>
<dbReference type="InterPro" id="IPR001387">
    <property type="entry name" value="Cro/C1-type_HTH"/>
</dbReference>
<dbReference type="Proteomes" id="UP000274122">
    <property type="component" value="Chromosome"/>
</dbReference>
<dbReference type="KEGG" id="clap:NCTC11466_01551"/>
<feature type="domain" description="HTH cro/C1-type" evidence="1">
    <location>
        <begin position="33"/>
        <end position="88"/>
    </location>
</feature>
<dbReference type="AlphaFoldDB" id="A0A3S4JY95"/>
<protein>
    <submittedName>
        <fullName evidence="2">Antitoxin HigA</fullName>
    </submittedName>
</protein>
<evidence type="ECO:0000259" key="1">
    <source>
        <dbReference type="PROSITE" id="PS50943"/>
    </source>
</evidence>
<evidence type="ECO:0000313" key="2">
    <source>
        <dbReference type="EMBL" id="VEB96392.1"/>
    </source>
</evidence>
<organism evidence="2 3">
    <name type="scientific">Cedecea lapagei</name>
    <dbReference type="NCBI Taxonomy" id="158823"/>
    <lineage>
        <taxon>Bacteria</taxon>
        <taxon>Pseudomonadati</taxon>
        <taxon>Pseudomonadota</taxon>
        <taxon>Gammaproteobacteria</taxon>
        <taxon>Enterobacterales</taxon>
        <taxon>Enterobacteriaceae</taxon>
        <taxon>Cedecea</taxon>
    </lineage>
</organism>
<reference evidence="2 3" key="1">
    <citation type="submission" date="2018-12" db="EMBL/GenBank/DDBJ databases">
        <authorList>
            <consortium name="Pathogen Informatics"/>
        </authorList>
    </citation>
    <scope>NUCLEOTIDE SEQUENCE [LARGE SCALE GENOMIC DNA]</scope>
    <source>
        <strain evidence="2 3">NCTC11466</strain>
    </source>
</reference>
<dbReference type="GO" id="GO:0003677">
    <property type="term" value="F:DNA binding"/>
    <property type="evidence" value="ECO:0007669"/>
    <property type="project" value="InterPro"/>
</dbReference>